<dbReference type="OrthoDB" id="5098817at2759"/>
<feature type="compositionally biased region" description="Pro residues" evidence="2">
    <location>
        <begin position="434"/>
        <end position="450"/>
    </location>
</feature>
<sequence length="450" mass="50722">MFDQAKPTIANPMLGPRRQLGQATTGKGVQYYSSGVQAKFPKQLFTVPEALEKTTRYADIGYEYDEQKHFSRTQERLRLGGLRTDLPIGWPKVLEGPLMWKGSDFSDESLFVYHLSESENAEIRDALRDFKGETMLSSFPLPNLGKTLITIRDDVYHGRGFATLRGFNVDDLSPADATTAYLGLTSYIAERRGKQNQQGTMMINGVNTGKDVERDNAQIVMLLLSISSLLISANGPVGGSGIITSAWTVYNELAETRPDLVHVLAQPNWPFDTHGRDPPYYNRALLYWEDGKLITNYSRRILLGEPNNGIRTPGIPGLTEAQAEAIDALHAIGRKHELKQSMCKGDIRFINNLALMHRRDPYADTTNHHRHLLRLWLHNESLCWKLPMDLKLAWERIFNDRERQEEWHLVQYSSTGEQHVIPVWGTGQGQGQSPTPPPKPPPAPPVARCD</sequence>
<dbReference type="SUPFAM" id="SSF51197">
    <property type="entry name" value="Clavaminate synthase-like"/>
    <property type="match status" value="1"/>
</dbReference>
<dbReference type="InterPro" id="IPR042098">
    <property type="entry name" value="TauD-like_sf"/>
</dbReference>
<dbReference type="AlphaFoldDB" id="A0A8H4NVP8"/>
<dbReference type="Proteomes" id="UP000605986">
    <property type="component" value="Unassembled WGS sequence"/>
</dbReference>
<dbReference type="PANTHER" id="PTHR10696">
    <property type="entry name" value="GAMMA-BUTYROBETAINE HYDROXYLASE-RELATED"/>
    <property type="match status" value="1"/>
</dbReference>
<reference evidence="4" key="1">
    <citation type="submission" date="2020-01" db="EMBL/GenBank/DDBJ databases">
        <title>Identification and distribution of gene clusters putatively required for synthesis of sphingolipid metabolism inhibitors in phylogenetically diverse species of the filamentous fungus Fusarium.</title>
        <authorList>
            <person name="Kim H.-S."/>
            <person name="Busman M."/>
            <person name="Brown D.W."/>
            <person name="Divon H."/>
            <person name="Uhlig S."/>
            <person name="Proctor R.H."/>
        </authorList>
    </citation>
    <scope>NUCLEOTIDE SEQUENCE</scope>
    <source>
        <strain evidence="4">NRRL 53441</strain>
    </source>
</reference>
<dbReference type="InterPro" id="IPR003819">
    <property type="entry name" value="TauD/TfdA-like"/>
</dbReference>
<accession>A0A8H4NVP8</accession>
<comment type="caution">
    <text evidence="4">The sequence shown here is derived from an EMBL/GenBank/DDBJ whole genome shotgun (WGS) entry which is preliminary data.</text>
</comment>
<dbReference type="InterPro" id="IPR050411">
    <property type="entry name" value="AlphaKG_dependent_hydroxylases"/>
</dbReference>
<dbReference type="GO" id="GO:0051213">
    <property type="term" value="F:dioxygenase activity"/>
    <property type="evidence" value="ECO:0007669"/>
    <property type="project" value="UniProtKB-KW"/>
</dbReference>
<evidence type="ECO:0000256" key="1">
    <source>
        <dbReference type="ARBA" id="ARBA00023002"/>
    </source>
</evidence>
<organism evidence="4 5">
    <name type="scientific">Fusarium austroafricanum</name>
    <dbReference type="NCBI Taxonomy" id="2364996"/>
    <lineage>
        <taxon>Eukaryota</taxon>
        <taxon>Fungi</taxon>
        <taxon>Dikarya</taxon>
        <taxon>Ascomycota</taxon>
        <taxon>Pezizomycotina</taxon>
        <taxon>Sordariomycetes</taxon>
        <taxon>Hypocreomycetidae</taxon>
        <taxon>Hypocreales</taxon>
        <taxon>Nectriaceae</taxon>
        <taxon>Fusarium</taxon>
        <taxon>Fusarium concolor species complex</taxon>
    </lineage>
</organism>
<dbReference type="Pfam" id="PF02668">
    <property type="entry name" value="TauD"/>
    <property type="match status" value="1"/>
</dbReference>
<feature type="domain" description="TauD/TfdA-like" evidence="3">
    <location>
        <begin position="138"/>
        <end position="376"/>
    </location>
</feature>
<keyword evidence="1" id="KW-0560">Oxidoreductase</keyword>
<dbReference type="EMBL" id="JAADJG010000413">
    <property type="protein sequence ID" value="KAF4447183.1"/>
    <property type="molecule type" value="Genomic_DNA"/>
</dbReference>
<keyword evidence="4" id="KW-0223">Dioxygenase</keyword>
<keyword evidence="5" id="KW-1185">Reference proteome</keyword>
<evidence type="ECO:0000313" key="4">
    <source>
        <dbReference type="EMBL" id="KAF4447183.1"/>
    </source>
</evidence>
<dbReference type="PANTHER" id="PTHR10696:SF49">
    <property type="entry name" value="TAUD_TFDA-LIKE DOMAIN-CONTAINING PROTEIN"/>
    <property type="match status" value="1"/>
</dbReference>
<proteinExistence type="predicted"/>
<evidence type="ECO:0000313" key="5">
    <source>
        <dbReference type="Proteomes" id="UP000605986"/>
    </source>
</evidence>
<gene>
    <name evidence="4" type="ORF">F53441_9230</name>
</gene>
<evidence type="ECO:0000259" key="3">
    <source>
        <dbReference type="Pfam" id="PF02668"/>
    </source>
</evidence>
<evidence type="ECO:0000256" key="2">
    <source>
        <dbReference type="SAM" id="MobiDB-lite"/>
    </source>
</evidence>
<feature type="region of interest" description="Disordered" evidence="2">
    <location>
        <begin position="421"/>
        <end position="450"/>
    </location>
</feature>
<dbReference type="Gene3D" id="3.60.130.10">
    <property type="entry name" value="Clavaminate synthase-like"/>
    <property type="match status" value="1"/>
</dbReference>
<name>A0A8H4NVP8_9HYPO</name>
<feature type="region of interest" description="Disordered" evidence="2">
    <location>
        <begin position="1"/>
        <end position="20"/>
    </location>
</feature>
<protein>
    <submittedName>
        <fullName evidence="4">Taurine catabolism dioxygenase TauD</fullName>
    </submittedName>
</protein>